<dbReference type="SUPFAM" id="SSF55811">
    <property type="entry name" value="Nudix"/>
    <property type="match status" value="1"/>
</dbReference>
<dbReference type="STRING" id="759272.G0S8S3"/>
<dbReference type="Gene3D" id="3.40.50.10470">
    <property type="entry name" value="Translation initiation factor eif-2b, domain 2"/>
    <property type="match status" value="1"/>
</dbReference>
<dbReference type="GO" id="GO:0046523">
    <property type="term" value="F:S-methyl-5-thioribose-1-phosphate isomerase activity"/>
    <property type="evidence" value="ECO:0007669"/>
    <property type="project" value="TreeGrafter"/>
</dbReference>
<evidence type="ECO:0000256" key="1">
    <source>
        <dbReference type="ARBA" id="ARBA00007251"/>
    </source>
</evidence>
<evidence type="ECO:0000313" key="4">
    <source>
        <dbReference type="EMBL" id="EGS20276.1"/>
    </source>
</evidence>
<feature type="domain" description="Nudix hydrolase" evidence="3">
    <location>
        <begin position="8"/>
        <end position="150"/>
    </location>
</feature>
<organism evidence="5">
    <name type="scientific">Chaetomium thermophilum (strain DSM 1495 / CBS 144.50 / IMI 039719)</name>
    <name type="common">Thermochaetoides thermophila</name>
    <dbReference type="NCBI Taxonomy" id="759272"/>
    <lineage>
        <taxon>Eukaryota</taxon>
        <taxon>Fungi</taxon>
        <taxon>Dikarya</taxon>
        <taxon>Ascomycota</taxon>
        <taxon>Pezizomycotina</taxon>
        <taxon>Sordariomycetes</taxon>
        <taxon>Sordariomycetidae</taxon>
        <taxon>Sordariales</taxon>
        <taxon>Chaetomiaceae</taxon>
        <taxon>Thermochaetoides</taxon>
    </lineage>
</organism>
<dbReference type="HOGENOM" id="CLU_021101_1_0_1"/>
<dbReference type="OrthoDB" id="206213at2759"/>
<name>G0S8S3_CHATD</name>
<comment type="similarity">
    <text evidence="1 2">Belongs to the eIF-2B alpha/beta/delta subunits family.</text>
</comment>
<dbReference type="InterPro" id="IPR042529">
    <property type="entry name" value="IF_2B-like_C"/>
</dbReference>
<dbReference type="EMBL" id="GL988042">
    <property type="protein sequence ID" value="EGS20276.1"/>
    <property type="molecule type" value="Genomic_DNA"/>
</dbReference>
<gene>
    <name evidence="4" type="ORF">CTHT_0040150</name>
</gene>
<dbReference type="PANTHER" id="PTHR43475">
    <property type="entry name" value="METHYLTHIORIBOSE-1-PHOSPHATE ISOMERASE"/>
    <property type="match status" value="1"/>
</dbReference>
<dbReference type="InterPro" id="IPR000086">
    <property type="entry name" value="NUDIX_hydrolase_dom"/>
</dbReference>
<dbReference type="InterPro" id="IPR037171">
    <property type="entry name" value="NagB/RpiA_transferase-like"/>
</dbReference>
<accession>G0S8S3</accession>
<dbReference type="SUPFAM" id="SSF100950">
    <property type="entry name" value="NagB/RpiA/CoA transferase-like"/>
    <property type="match status" value="1"/>
</dbReference>
<dbReference type="PANTHER" id="PTHR43475:SF3">
    <property type="entry name" value="TRANSLATION INITIATION FACTOR EIF-2B SUBUNIT FAMILY PROTEIN (AFU_ORTHOLOGUE AFUA_2G14290)"/>
    <property type="match status" value="1"/>
</dbReference>
<dbReference type="InterPro" id="IPR015797">
    <property type="entry name" value="NUDIX_hydrolase-like_dom_sf"/>
</dbReference>
<dbReference type="Gene3D" id="3.90.79.10">
    <property type="entry name" value="Nucleoside Triphosphate Pyrophosphohydrolase"/>
    <property type="match status" value="1"/>
</dbReference>
<proteinExistence type="inferred from homology"/>
<dbReference type="Pfam" id="PF01008">
    <property type="entry name" value="IF-2B"/>
    <property type="match status" value="1"/>
</dbReference>
<dbReference type="GeneID" id="18258053"/>
<dbReference type="PROSITE" id="PS51462">
    <property type="entry name" value="NUDIX"/>
    <property type="match status" value="1"/>
</dbReference>
<dbReference type="Pfam" id="PF00293">
    <property type="entry name" value="NUDIX"/>
    <property type="match status" value="1"/>
</dbReference>
<dbReference type="GO" id="GO:0019509">
    <property type="term" value="P:L-methionine salvage from methylthioadenosine"/>
    <property type="evidence" value="ECO:0007669"/>
    <property type="project" value="TreeGrafter"/>
</dbReference>
<dbReference type="RefSeq" id="XP_006694425.1">
    <property type="nucleotide sequence ID" value="XM_006694362.1"/>
</dbReference>
<evidence type="ECO:0000259" key="3">
    <source>
        <dbReference type="PROSITE" id="PS51462"/>
    </source>
</evidence>
<evidence type="ECO:0000313" key="5">
    <source>
        <dbReference type="Proteomes" id="UP000008066"/>
    </source>
</evidence>
<dbReference type="InterPro" id="IPR000649">
    <property type="entry name" value="IF-2B-related"/>
</dbReference>
<reference evidence="4 5" key="1">
    <citation type="journal article" date="2011" name="Cell">
        <title>Insight into structure and assembly of the nuclear pore complex by utilizing the genome of a eukaryotic thermophile.</title>
        <authorList>
            <person name="Amlacher S."/>
            <person name="Sarges P."/>
            <person name="Flemming D."/>
            <person name="van Noort V."/>
            <person name="Kunze R."/>
            <person name="Devos D.P."/>
            <person name="Arumugam M."/>
            <person name="Bork P."/>
            <person name="Hurt E."/>
        </authorList>
    </citation>
    <scope>NUCLEOTIDE SEQUENCE [LARGE SCALE GENOMIC DNA]</scope>
    <source>
        <strain evidence="5">DSM 1495 / CBS 144.50 / IMI 039719</strain>
    </source>
</reference>
<dbReference type="KEGG" id="cthr:CTHT_0040150"/>
<dbReference type="Proteomes" id="UP000008066">
    <property type="component" value="Unassembled WGS sequence"/>
</dbReference>
<dbReference type="eggNOG" id="ENOG502SIEX">
    <property type="taxonomic scope" value="Eukaryota"/>
</dbReference>
<keyword evidence="5" id="KW-1185">Reference proteome</keyword>
<dbReference type="AlphaFoldDB" id="G0S8S3"/>
<evidence type="ECO:0000256" key="2">
    <source>
        <dbReference type="RuleBase" id="RU003814"/>
    </source>
</evidence>
<protein>
    <recommendedName>
        <fullName evidence="3">Nudix hydrolase domain-containing protein</fullName>
    </recommendedName>
</protein>
<sequence length="493" mass="54606">MSTEGVWKKRSVVSSFILKYDESRHPLIALFKRSDKVSTYRHHLAAISGSIDPSDPSPLSAAWRELREETTLASPALSLHRRGKPFTFRDDDLRREWTVYPFLFRLNSPAADEQRICIDWEHESWGWHDPDEAIRNLESRALNGVPRLTDSLRRVWFEYDLGPVAGKILAEGLEKLANDYESGARQLADAALLTLKGVLQALEESDDVWSKLRMAAWHLCKNGRESMSAAITSVLLTGLAAVESALKESRQAALKALDAQLEARKESAAKVATAFAGFLERTFPEKKVSILTLSESSTIRTGLLKAAQSGLTLDLRILESRPLFEGVSLAGSLSQELKTGDHSITLYTDASAALAARGADVVVIGADRIASSGAVSNKTGTLPTLLSAKHISPGVKTVMLGESDKVAPGKPEEHVVENNDPEQLRRAWRHEYNSARVCSGANLDFRIHNVFFEWAPADLVDVYITERGEWTVHDIAQHADRLLEEETRFFGDL</sequence>
<dbReference type="OMA" id="NTYFEWV"/>
<dbReference type="CDD" id="cd18872">
    <property type="entry name" value="NUDIX_eIF-2B"/>
    <property type="match status" value="1"/>
</dbReference>